<sequence length="348" mass="38456">MRLASNLVAFAPLATISTICPVSAATAIPQYVYDYAPLVWLHSQDPYRPSDLQAQLDHTTPEVNWTAIKTVPSPLTLNNLDQLNNMGNTSVYLTSHGGIAATPEPAWFRGITPDSDGRTGNGTGCAIVVVDHGRGEVDAFYFYFYAYNKGDKVLGMEFGDHMGDWEHNMIRFSNSTPQSIWFSQHASGQAFTYGALEKQGIRPYSYSGNGTHANYAIAGQHDHTIPGINFPTGFLLDYTDRGVLWDPILNSYAYTYDPSTATFSPGSADYPVSWLNFNGKWGDDKPPNEPSIFGEAKYVAGPNGPKFKTLNRTHTCPSTPCVVLPFKIWAEKEKEAENEREKEKKTTS</sequence>
<keyword evidence="1" id="KW-0732">Signal</keyword>
<accession>A0A9W9U1G1</accession>
<dbReference type="EMBL" id="JAPZBO010000010">
    <property type="protein sequence ID" value="KAJ5299720.1"/>
    <property type="molecule type" value="Genomic_DNA"/>
</dbReference>
<dbReference type="Pfam" id="PF06101">
    <property type="entry name" value="Vps62"/>
    <property type="match status" value="1"/>
</dbReference>
<protein>
    <recommendedName>
        <fullName evidence="4">Vacuolar protein sorting-associated protein 62</fullName>
    </recommendedName>
</protein>
<dbReference type="AlphaFoldDB" id="A0A9W9U1G1"/>
<evidence type="ECO:0000313" key="2">
    <source>
        <dbReference type="EMBL" id="KAJ5299720.1"/>
    </source>
</evidence>
<proteinExistence type="predicted"/>
<comment type="caution">
    <text evidence="2">The sequence shown here is derived from an EMBL/GenBank/DDBJ whole genome shotgun (WGS) entry which is preliminary data.</text>
</comment>
<dbReference type="PANTHER" id="PTHR48174:SF5">
    <property type="entry name" value="VACUOLAR PROTEIN SORTING-ASSOCIATED PROTEIN 62"/>
    <property type="match status" value="1"/>
</dbReference>
<organism evidence="2 3">
    <name type="scientific">Penicillium atrosanguineum</name>
    <dbReference type="NCBI Taxonomy" id="1132637"/>
    <lineage>
        <taxon>Eukaryota</taxon>
        <taxon>Fungi</taxon>
        <taxon>Dikarya</taxon>
        <taxon>Ascomycota</taxon>
        <taxon>Pezizomycotina</taxon>
        <taxon>Eurotiomycetes</taxon>
        <taxon>Eurotiomycetidae</taxon>
        <taxon>Eurotiales</taxon>
        <taxon>Aspergillaceae</taxon>
        <taxon>Penicillium</taxon>
    </lineage>
</organism>
<reference evidence="2" key="1">
    <citation type="submission" date="2022-12" db="EMBL/GenBank/DDBJ databases">
        <authorList>
            <person name="Petersen C."/>
        </authorList>
    </citation>
    <scope>NUCLEOTIDE SEQUENCE</scope>
    <source>
        <strain evidence="2">IBT 21472</strain>
    </source>
</reference>
<evidence type="ECO:0008006" key="4">
    <source>
        <dbReference type="Google" id="ProtNLM"/>
    </source>
</evidence>
<evidence type="ECO:0000256" key="1">
    <source>
        <dbReference type="SAM" id="SignalP"/>
    </source>
</evidence>
<dbReference type="PANTHER" id="PTHR48174">
    <property type="entry name" value="DUF946 FAMILY PROTEIN"/>
    <property type="match status" value="1"/>
</dbReference>
<feature type="chain" id="PRO_5040920696" description="Vacuolar protein sorting-associated protein 62" evidence="1">
    <location>
        <begin position="25"/>
        <end position="348"/>
    </location>
</feature>
<name>A0A9W9U1G1_9EURO</name>
<gene>
    <name evidence="2" type="ORF">N7476_011277</name>
</gene>
<keyword evidence="3" id="KW-1185">Reference proteome</keyword>
<reference evidence="2" key="2">
    <citation type="journal article" date="2023" name="IMA Fungus">
        <title>Comparative genomic study of the Penicillium genus elucidates a diverse pangenome and 15 lateral gene transfer events.</title>
        <authorList>
            <person name="Petersen C."/>
            <person name="Sorensen T."/>
            <person name="Nielsen M.R."/>
            <person name="Sondergaard T.E."/>
            <person name="Sorensen J.L."/>
            <person name="Fitzpatrick D.A."/>
            <person name="Frisvad J.C."/>
            <person name="Nielsen K.L."/>
        </authorList>
    </citation>
    <scope>NUCLEOTIDE SEQUENCE</scope>
    <source>
        <strain evidence="2">IBT 21472</strain>
    </source>
</reference>
<evidence type="ECO:0000313" key="3">
    <source>
        <dbReference type="Proteomes" id="UP001147746"/>
    </source>
</evidence>
<dbReference type="Proteomes" id="UP001147746">
    <property type="component" value="Unassembled WGS sequence"/>
</dbReference>
<feature type="signal peptide" evidence="1">
    <location>
        <begin position="1"/>
        <end position="24"/>
    </location>
</feature>
<dbReference type="InterPro" id="IPR009291">
    <property type="entry name" value="Vps62"/>
</dbReference>